<feature type="compositionally biased region" description="Polar residues" evidence="2">
    <location>
        <begin position="213"/>
        <end position="231"/>
    </location>
</feature>
<dbReference type="Gene3D" id="2.30.42.10">
    <property type="match status" value="1"/>
</dbReference>
<dbReference type="GO" id="GO:0016324">
    <property type="term" value="C:apical plasma membrane"/>
    <property type="evidence" value="ECO:0007669"/>
    <property type="project" value="TreeGrafter"/>
</dbReference>
<dbReference type="EMBL" id="GEDC01000011">
    <property type="protein sequence ID" value="JAS37287.1"/>
    <property type="molecule type" value="Transcribed_RNA"/>
</dbReference>
<accession>A0A1B6EH98</accession>
<dbReference type="Pfam" id="PF00595">
    <property type="entry name" value="PDZ"/>
    <property type="match status" value="1"/>
</dbReference>
<dbReference type="InterPro" id="IPR001478">
    <property type="entry name" value="PDZ"/>
</dbReference>
<dbReference type="GO" id="GO:0043495">
    <property type="term" value="F:protein-membrane adaptor activity"/>
    <property type="evidence" value="ECO:0007669"/>
    <property type="project" value="TreeGrafter"/>
</dbReference>
<dbReference type="PANTHER" id="PTHR14191">
    <property type="entry name" value="PDZ DOMAIN CONTAINING PROTEIN"/>
    <property type="match status" value="1"/>
</dbReference>
<keyword evidence="1" id="KW-0677">Repeat</keyword>
<organism evidence="5">
    <name type="scientific">Clastoptera arizonana</name>
    <name type="common">Arizona spittle bug</name>
    <dbReference type="NCBI Taxonomy" id="38151"/>
    <lineage>
        <taxon>Eukaryota</taxon>
        <taxon>Metazoa</taxon>
        <taxon>Ecdysozoa</taxon>
        <taxon>Arthropoda</taxon>
        <taxon>Hexapoda</taxon>
        <taxon>Insecta</taxon>
        <taxon>Pterygota</taxon>
        <taxon>Neoptera</taxon>
        <taxon>Paraneoptera</taxon>
        <taxon>Hemiptera</taxon>
        <taxon>Auchenorrhyncha</taxon>
        <taxon>Cercopoidea</taxon>
        <taxon>Clastopteridae</taxon>
        <taxon>Clastoptera</taxon>
    </lineage>
</organism>
<dbReference type="InterPro" id="IPR036034">
    <property type="entry name" value="PDZ_sf"/>
</dbReference>
<dbReference type="SMART" id="SM00228">
    <property type="entry name" value="PDZ"/>
    <property type="match status" value="1"/>
</dbReference>
<evidence type="ECO:0000259" key="4">
    <source>
        <dbReference type="PROSITE" id="PS50106"/>
    </source>
</evidence>
<sequence>VVCALSLSLSVSVVILVIIMPNDAPSLESHLIRLCHIIKWDDFDGYGFNLHAEKGKPGQYIGKVDEGSPAEAAGLKERDRIIEVNGVNIANENHKQVVQRIKALPDETKLLVVDTEADNYFKSKNVIIKSSLPNIVYQKTPVPRPGSAVVNGLDIEDSHSQKSGKSEISGENELHPEKLSYKGSSTATTPSSDRKRSIGSSPENHVDSADETFLSTHGSPKSASNNGSKNGTLDRNNKNTTLNLNMTAKELRALLAQRKKYDPKKDSLDFKKKYDIVQKL</sequence>
<evidence type="ECO:0000313" key="5">
    <source>
        <dbReference type="EMBL" id="JAS37287.1"/>
    </source>
</evidence>
<feature type="compositionally biased region" description="Polar residues" evidence="2">
    <location>
        <begin position="182"/>
        <end position="191"/>
    </location>
</feature>
<feature type="non-terminal residue" evidence="5">
    <location>
        <position position="1"/>
    </location>
</feature>
<feature type="region of interest" description="Disordered" evidence="2">
    <location>
        <begin position="157"/>
        <end position="241"/>
    </location>
</feature>
<dbReference type="CDD" id="cd06768">
    <property type="entry name" value="PDZ_NHERF-like"/>
    <property type="match status" value="1"/>
</dbReference>
<proteinExistence type="predicted"/>
<protein>
    <recommendedName>
        <fullName evidence="4">PDZ domain-containing protein</fullName>
    </recommendedName>
</protein>
<evidence type="ECO:0000256" key="3">
    <source>
        <dbReference type="SAM" id="SignalP"/>
    </source>
</evidence>
<dbReference type="InterPro" id="IPR051067">
    <property type="entry name" value="NHER"/>
</dbReference>
<gene>
    <name evidence="5" type="ORF">g.28987</name>
</gene>
<feature type="chain" id="PRO_5008582223" description="PDZ domain-containing protein" evidence="3">
    <location>
        <begin position="25"/>
        <end position="280"/>
    </location>
</feature>
<dbReference type="SUPFAM" id="SSF50156">
    <property type="entry name" value="PDZ domain-like"/>
    <property type="match status" value="1"/>
</dbReference>
<feature type="domain" description="PDZ" evidence="4">
    <location>
        <begin position="34"/>
        <end position="116"/>
    </location>
</feature>
<dbReference type="PANTHER" id="PTHR14191:SF28">
    <property type="entry name" value="GH04176P-RELATED"/>
    <property type="match status" value="1"/>
</dbReference>
<evidence type="ECO:0000256" key="1">
    <source>
        <dbReference type="ARBA" id="ARBA00022737"/>
    </source>
</evidence>
<dbReference type="GO" id="GO:0072659">
    <property type="term" value="P:protein localization to plasma membrane"/>
    <property type="evidence" value="ECO:0007669"/>
    <property type="project" value="TreeGrafter"/>
</dbReference>
<evidence type="ECO:0000256" key="2">
    <source>
        <dbReference type="SAM" id="MobiDB-lite"/>
    </source>
</evidence>
<dbReference type="PROSITE" id="PS50106">
    <property type="entry name" value="PDZ"/>
    <property type="match status" value="1"/>
</dbReference>
<keyword evidence="3" id="KW-0732">Signal</keyword>
<reference evidence="5" key="1">
    <citation type="submission" date="2015-12" db="EMBL/GenBank/DDBJ databases">
        <title>De novo transcriptome assembly of four potential Pierce s Disease insect vectors from Arizona vineyards.</title>
        <authorList>
            <person name="Tassone E.E."/>
        </authorList>
    </citation>
    <scope>NUCLEOTIDE SEQUENCE</scope>
</reference>
<dbReference type="AlphaFoldDB" id="A0A1B6EH98"/>
<name>A0A1B6EH98_9HEMI</name>
<feature type="signal peptide" evidence="3">
    <location>
        <begin position="1"/>
        <end position="24"/>
    </location>
</feature>